<evidence type="ECO:0000313" key="2">
    <source>
        <dbReference type="EMBL" id="MBY8889191.1"/>
    </source>
</evidence>
<organism evidence="2 3">
    <name type="scientific">Streptantibioticus parmotrematis</name>
    <dbReference type="NCBI Taxonomy" id="2873249"/>
    <lineage>
        <taxon>Bacteria</taxon>
        <taxon>Bacillati</taxon>
        <taxon>Actinomycetota</taxon>
        <taxon>Actinomycetes</taxon>
        <taxon>Kitasatosporales</taxon>
        <taxon>Streptomycetaceae</taxon>
        <taxon>Streptantibioticus</taxon>
    </lineage>
</organism>
<accession>A0ABS7R154</accession>
<reference evidence="2 3" key="1">
    <citation type="submission" date="2021-08" db="EMBL/GenBank/DDBJ databases">
        <title>Streptomyces sp. PTM05 isolated from lichen.</title>
        <authorList>
            <person name="Somphong A."/>
            <person name="Phongsopitanun W."/>
            <person name="Tanasupawat S."/>
        </authorList>
    </citation>
    <scope>NUCLEOTIDE SEQUENCE [LARGE SCALE GENOMIC DNA]</scope>
    <source>
        <strain evidence="2 3">Ptm05</strain>
    </source>
</reference>
<evidence type="ECO:0000256" key="1">
    <source>
        <dbReference type="SAM" id="MobiDB-lite"/>
    </source>
</evidence>
<dbReference type="RefSeq" id="WP_222982307.1">
    <property type="nucleotide sequence ID" value="NZ_JAINVZ010000037.1"/>
</dbReference>
<gene>
    <name evidence="2" type="ORF">K7472_30740</name>
</gene>
<protein>
    <submittedName>
        <fullName evidence="2">Uncharacterized protein</fullName>
    </submittedName>
</protein>
<evidence type="ECO:0000313" key="3">
    <source>
        <dbReference type="Proteomes" id="UP001198565"/>
    </source>
</evidence>
<sequence>MVTYQEAMAADLSKLGDAARQWGTMAGTFGDMATTYRTKVLSVSTDGSWTGVSAQASVGTSLTDLQDIQAARKEAEAVASVLKEAEAKLTPLQSALRKTVSQARAAGMIVDADGSVSADPRNPDYNPHLSKDSGEQASAEWARRIGDALSALQDEDYGVRVALDAASRYQALPTDNDFNASADGDVSRDDAREAARLALQLDSAGKLTGEDMSHLQMLMRSGDHDTDFSRTLLTSLGADNTLRLATTLNHLSNSGAEDTRGSYASLESEVALSLASATKDPTSAFYQRWIKQLTRAGTHTFGDNLEPVYGYQSLVTLMSHGGNGYGTRFLSDVGDGIIAAEKPRSGIWNPVNGSVPPGMVTDPLDGLLGIMGKEPAAAQAFLNPAAPQHRLQYLLDQRQWPYAEEAAAGTLVAFKGPADCQGFGAALEAATTGRPYGSGLLSAAVPHSGTGASIMSTVVNTLGGHPDWLDGDDDHPAKFADLRADLGDMSADYIADFQRGVSGFKDISSFGASVDLTGRNPMAFLCAVGSDPHAYAAITGANQAFTGNLIDREVGAHTGSAVSLTERVQNATLPGATVAGLMSGARAQAVHDSYAQSDKDFNENAALADKWATRIVAVGADKALEHATEAVPIVGTVSEWAQDDLNDSIMDTIKHDNTLAAQAAAGEQYSDARMAAISAAQASIARAGRTHHMNGPTVTDLQDSVAGQVGNAFGSATAWAKAYHG</sequence>
<comment type="caution">
    <text evidence="2">The sequence shown here is derived from an EMBL/GenBank/DDBJ whole genome shotgun (WGS) entry which is preliminary data.</text>
</comment>
<dbReference type="Proteomes" id="UP001198565">
    <property type="component" value="Unassembled WGS sequence"/>
</dbReference>
<proteinExistence type="predicted"/>
<keyword evidence="3" id="KW-1185">Reference proteome</keyword>
<dbReference type="EMBL" id="JAINVZ010000037">
    <property type="protein sequence ID" value="MBY8889191.1"/>
    <property type="molecule type" value="Genomic_DNA"/>
</dbReference>
<name>A0ABS7R154_9ACTN</name>
<feature type="region of interest" description="Disordered" evidence="1">
    <location>
        <begin position="114"/>
        <end position="137"/>
    </location>
</feature>